<evidence type="ECO:0000313" key="1">
    <source>
        <dbReference type="EMBL" id="KDQ49194.1"/>
    </source>
</evidence>
<dbReference type="AlphaFoldDB" id="A0A067P343"/>
<reference evidence="2" key="1">
    <citation type="journal article" date="2014" name="Proc. Natl. Acad. Sci. U.S.A.">
        <title>Extensive sampling of basidiomycete genomes demonstrates inadequacy of the white-rot/brown-rot paradigm for wood decay fungi.</title>
        <authorList>
            <person name="Riley R."/>
            <person name="Salamov A.A."/>
            <person name="Brown D.W."/>
            <person name="Nagy L.G."/>
            <person name="Floudas D."/>
            <person name="Held B.W."/>
            <person name="Levasseur A."/>
            <person name="Lombard V."/>
            <person name="Morin E."/>
            <person name="Otillar R."/>
            <person name="Lindquist E.A."/>
            <person name="Sun H."/>
            <person name="LaButti K.M."/>
            <person name="Schmutz J."/>
            <person name="Jabbour D."/>
            <person name="Luo H."/>
            <person name="Baker S.E."/>
            <person name="Pisabarro A.G."/>
            <person name="Walton J.D."/>
            <person name="Blanchette R.A."/>
            <person name="Henrissat B."/>
            <person name="Martin F."/>
            <person name="Cullen D."/>
            <person name="Hibbett D.S."/>
            <person name="Grigoriev I.V."/>
        </authorList>
    </citation>
    <scope>NUCLEOTIDE SEQUENCE [LARGE SCALE GENOMIC DNA]</scope>
    <source>
        <strain evidence="2">MUCL 33604</strain>
    </source>
</reference>
<dbReference type="HOGENOM" id="CLU_1299900_0_0_1"/>
<sequence>MVRDERCRCLEAKPRYDDKQASHLPGGSMAQSCPIPYISILRQFLSFIPNLGPSVDHPAAQSLDPGSSMIIPDHTITRYCKSNTFPALIVEQDDFSTMRPSYLFLRARHAHTPRCPSVANYATATHKHRESRSSPVGHGIPTSDPFPHALSHVSPEHGNHPIANASGALVNNDGCRQLALHANIRTLSPVLRHRLPVFLQAQNNQVVQMALL</sequence>
<keyword evidence="2" id="KW-1185">Reference proteome</keyword>
<organism evidence="1 2">
    <name type="scientific">Jaapia argillacea MUCL 33604</name>
    <dbReference type="NCBI Taxonomy" id="933084"/>
    <lineage>
        <taxon>Eukaryota</taxon>
        <taxon>Fungi</taxon>
        <taxon>Dikarya</taxon>
        <taxon>Basidiomycota</taxon>
        <taxon>Agaricomycotina</taxon>
        <taxon>Agaricomycetes</taxon>
        <taxon>Agaricomycetidae</taxon>
        <taxon>Jaapiales</taxon>
        <taxon>Jaapiaceae</taxon>
        <taxon>Jaapia</taxon>
    </lineage>
</organism>
<dbReference type="Proteomes" id="UP000027265">
    <property type="component" value="Unassembled WGS sequence"/>
</dbReference>
<protein>
    <submittedName>
        <fullName evidence="1">Uncharacterized protein</fullName>
    </submittedName>
</protein>
<dbReference type="InParanoid" id="A0A067P343"/>
<accession>A0A067P343</accession>
<dbReference type="PROSITE" id="PS51257">
    <property type="entry name" value="PROKAR_LIPOPROTEIN"/>
    <property type="match status" value="1"/>
</dbReference>
<proteinExistence type="predicted"/>
<dbReference type="EMBL" id="KL197795">
    <property type="protein sequence ID" value="KDQ49194.1"/>
    <property type="molecule type" value="Genomic_DNA"/>
</dbReference>
<evidence type="ECO:0000313" key="2">
    <source>
        <dbReference type="Proteomes" id="UP000027265"/>
    </source>
</evidence>
<name>A0A067P343_9AGAM</name>
<gene>
    <name evidence="1" type="ORF">JAAARDRAFT_74767</name>
</gene>